<gene>
    <name evidence="2" type="ORF">APAL1065_LOCUS26335</name>
</gene>
<reference evidence="2" key="1">
    <citation type="submission" date="2021-01" db="EMBL/GenBank/DDBJ databases">
        <authorList>
            <person name="Corre E."/>
            <person name="Pelletier E."/>
            <person name="Niang G."/>
            <person name="Scheremetjew M."/>
            <person name="Finn R."/>
            <person name="Kale V."/>
            <person name="Holt S."/>
            <person name="Cochrane G."/>
            <person name="Meng A."/>
            <person name="Brown T."/>
            <person name="Cohen L."/>
        </authorList>
    </citation>
    <scope>NUCLEOTIDE SEQUENCE</scope>
    <source>
        <strain evidence="2">CCMP125</strain>
    </source>
</reference>
<proteinExistence type="predicted"/>
<dbReference type="EMBL" id="HBHT01039174">
    <property type="protein sequence ID" value="CAD9993363.1"/>
    <property type="molecule type" value="Transcribed_RNA"/>
</dbReference>
<organism evidence="2">
    <name type="scientific">Entomoneis paludosa</name>
    <dbReference type="NCBI Taxonomy" id="265537"/>
    <lineage>
        <taxon>Eukaryota</taxon>
        <taxon>Sar</taxon>
        <taxon>Stramenopiles</taxon>
        <taxon>Ochrophyta</taxon>
        <taxon>Bacillariophyta</taxon>
        <taxon>Bacillariophyceae</taxon>
        <taxon>Bacillariophycidae</taxon>
        <taxon>Entomoneidaceae</taxon>
        <taxon>Entomoneis</taxon>
    </lineage>
</organism>
<evidence type="ECO:0000256" key="1">
    <source>
        <dbReference type="SAM" id="MobiDB-lite"/>
    </source>
</evidence>
<accession>A0A7S3DYD2</accession>
<evidence type="ECO:0000313" key="2">
    <source>
        <dbReference type="EMBL" id="CAD9993363.1"/>
    </source>
</evidence>
<protein>
    <submittedName>
        <fullName evidence="2">Uncharacterized protein</fullName>
    </submittedName>
</protein>
<feature type="compositionally biased region" description="Polar residues" evidence="1">
    <location>
        <begin position="29"/>
        <end position="40"/>
    </location>
</feature>
<name>A0A7S3DYD2_9STRA</name>
<dbReference type="AlphaFoldDB" id="A0A7S3DYD2"/>
<feature type="region of interest" description="Disordered" evidence="1">
    <location>
        <begin position="22"/>
        <end position="49"/>
    </location>
</feature>
<sequence>MNYVDDSRNDDDIAPLSTASLLATTGTSRPQQAMVVSTPSELEPKPWDLPAHHYGHRSSFATVKTQSSHQELFDTELHMGRLSMCLGIAMLGTELVTGQGLPELLISSLSS</sequence>